<gene>
    <name evidence="1" type="ORF">HPB49_002012</name>
</gene>
<evidence type="ECO:0000313" key="2">
    <source>
        <dbReference type="Proteomes" id="UP000821865"/>
    </source>
</evidence>
<comment type="caution">
    <text evidence="1">The sequence shown here is derived from an EMBL/GenBank/DDBJ whole genome shotgun (WGS) entry which is preliminary data.</text>
</comment>
<protein>
    <submittedName>
        <fullName evidence="1">Uncharacterized protein</fullName>
    </submittedName>
</protein>
<accession>A0ACB8C6W0</accession>
<evidence type="ECO:0000313" key="1">
    <source>
        <dbReference type="EMBL" id="KAH7936647.1"/>
    </source>
</evidence>
<name>A0ACB8C6W0_DERSI</name>
<keyword evidence="2" id="KW-1185">Reference proteome</keyword>
<proteinExistence type="predicted"/>
<sequence>MFWTAERDELLDPTSPFYVTPVKILAGRNQTRESNMAGYLLTFDPQNKKRKIPTAVGKLPEFDSNSGSLDVFVERFELYTSANEVAEAKKLHLFLSAIGEEAYVTLRSLLLPKTPSTATYKEVVAALQKHYSQRRSVVSERYHFNQRKQAPQESVTDFVVQLKKLAASCDFGSFLEQALRDCLIAGLNSEAIRCRLLVMTDIELTWDRACNIATAMEMAARDALGIVAENSAAQLYSSSDVHWQSKSST</sequence>
<reference evidence="1" key="1">
    <citation type="submission" date="2020-05" db="EMBL/GenBank/DDBJ databases">
        <title>Large-scale comparative analyses of tick genomes elucidate their genetic diversity and vector capacities.</title>
        <authorList>
            <person name="Jia N."/>
            <person name="Wang J."/>
            <person name="Shi W."/>
            <person name="Du L."/>
            <person name="Sun Y."/>
            <person name="Zhan W."/>
            <person name="Jiang J."/>
            <person name="Wang Q."/>
            <person name="Zhang B."/>
            <person name="Ji P."/>
            <person name="Sakyi L.B."/>
            <person name="Cui X."/>
            <person name="Yuan T."/>
            <person name="Jiang B."/>
            <person name="Yang W."/>
            <person name="Lam T.T.-Y."/>
            <person name="Chang Q."/>
            <person name="Ding S."/>
            <person name="Wang X."/>
            <person name="Zhu J."/>
            <person name="Ruan X."/>
            <person name="Zhao L."/>
            <person name="Wei J."/>
            <person name="Que T."/>
            <person name="Du C."/>
            <person name="Cheng J."/>
            <person name="Dai P."/>
            <person name="Han X."/>
            <person name="Huang E."/>
            <person name="Gao Y."/>
            <person name="Liu J."/>
            <person name="Shao H."/>
            <person name="Ye R."/>
            <person name="Li L."/>
            <person name="Wei W."/>
            <person name="Wang X."/>
            <person name="Wang C."/>
            <person name="Yang T."/>
            <person name="Huo Q."/>
            <person name="Li W."/>
            <person name="Guo W."/>
            <person name="Chen H."/>
            <person name="Zhou L."/>
            <person name="Ni X."/>
            <person name="Tian J."/>
            <person name="Zhou Y."/>
            <person name="Sheng Y."/>
            <person name="Liu T."/>
            <person name="Pan Y."/>
            <person name="Xia L."/>
            <person name="Li J."/>
            <person name="Zhao F."/>
            <person name="Cao W."/>
        </authorList>
    </citation>
    <scope>NUCLEOTIDE SEQUENCE</scope>
    <source>
        <strain evidence="1">Dsil-2018</strain>
    </source>
</reference>
<dbReference type="EMBL" id="CM023477">
    <property type="protein sequence ID" value="KAH7936647.1"/>
    <property type="molecule type" value="Genomic_DNA"/>
</dbReference>
<organism evidence="1 2">
    <name type="scientific">Dermacentor silvarum</name>
    <name type="common">Tick</name>
    <dbReference type="NCBI Taxonomy" id="543639"/>
    <lineage>
        <taxon>Eukaryota</taxon>
        <taxon>Metazoa</taxon>
        <taxon>Ecdysozoa</taxon>
        <taxon>Arthropoda</taxon>
        <taxon>Chelicerata</taxon>
        <taxon>Arachnida</taxon>
        <taxon>Acari</taxon>
        <taxon>Parasitiformes</taxon>
        <taxon>Ixodida</taxon>
        <taxon>Ixodoidea</taxon>
        <taxon>Ixodidae</taxon>
        <taxon>Rhipicephalinae</taxon>
        <taxon>Dermacentor</taxon>
    </lineage>
</organism>
<dbReference type="Proteomes" id="UP000821865">
    <property type="component" value="Chromosome 8"/>
</dbReference>